<dbReference type="Proteomes" id="UP000527355">
    <property type="component" value="Unassembled WGS sequence"/>
</dbReference>
<dbReference type="EMBL" id="JABWUV010000027">
    <property type="protein sequence ID" value="KAF6275458.1"/>
    <property type="molecule type" value="Genomic_DNA"/>
</dbReference>
<sequence>MNRTHVAVSERSQSQTQASSRVPFIGSSRTGSILHDAPRQNGGFRRGALLGRRHQNASGMLDVLNVQLDGGYPVDESMNPAGHTENQEATFAATKKIKTYWKVAGKHMKRYSRVLIFRDSKSRPR</sequence>
<keyword evidence="3" id="KW-1185">Reference proteome</keyword>
<evidence type="ECO:0000256" key="1">
    <source>
        <dbReference type="SAM" id="MobiDB-lite"/>
    </source>
</evidence>
<name>A0A7J7RH59_MYOMY</name>
<organism evidence="2 3">
    <name type="scientific">Myotis myotis</name>
    <name type="common">Greater mouse-eared bat</name>
    <name type="synonym">Vespertilio myotis</name>
    <dbReference type="NCBI Taxonomy" id="51298"/>
    <lineage>
        <taxon>Eukaryota</taxon>
        <taxon>Metazoa</taxon>
        <taxon>Chordata</taxon>
        <taxon>Craniata</taxon>
        <taxon>Vertebrata</taxon>
        <taxon>Euteleostomi</taxon>
        <taxon>Mammalia</taxon>
        <taxon>Eutheria</taxon>
        <taxon>Laurasiatheria</taxon>
        <taxon>Chiroptera</taxon>
        <taxon>Yangochiroptera</taxon>
        <taxon>Vespertilionidae</taxon>
        <taxon>Myotis</taxon>
    </lineage>
</organism>
<reference evidence="2 3" key="1">
    <citation type="journal article" date="2020" name="Nature">
        <title>Six reference-quality genomes reveal evolution of bat adaptations.</title>
        <authorList>
            <person name="Jebb D."/>
            <person name="Huang Z."/>
            <person name="Pippel M."/>
            <person name="Hughes G.M."/>
            <person name="Lavrichenko K."/>
            <person name="Devanna P."/>
            <person name="Winkler S."/>
            <person name="Jermiin L.S."/>
            <person name="Skirmuntt E.C."/>
            <person name="Katzourakis A."/>
            <person name="Burkitt-Gray L."/>
            <person name="Ray D.A."/>
            <person name="Sullivan K.A.M."/>
            <person name="Roscito J.G."/>
            <person name="Kirilenko B.M."/>
            <person name="Davalos L.M."/>
            <person name="Corthals A.P."/>
            <person name="Power M.L."/>
            <person name="Jones G."/>
            <person name="Ransome R.D."/>
            <person name="Dechmann D.K.N."/>
            <person name="Locatelli A.G."/>
            <person name="Puechmaille S.J."/>
            <person name="Fedrigo O."/>
            <person name="Jarvis E.D."/>
            <person name="Hiller M."/>
            <person name="Vernes S.C."/>
            <person name="Myers E.W."/>
            <person name="Teeling E.C."/>
        </authorList>
    </citation>
    <scope>NUCLEOTIDE SEQUENCE [LARGE SCALE GENOMIC DNA]</scope>
    <source>
        <strain evidence="2">MMyoMyo1</strain>
        <tissue evidence="2">Flight muscle</tissue>
    </source>
</reference>
<evidence type="ECO:0000313" key="2">
    <source>
        <dbReference type="EMBL" id="KAF6275458.1"/>
    </source>
</evidence>
<proteinExistence type="predicted"/>
<evidence type="ECO:0000313" key="3">
    <source>
        <dbReference type="Proteomes" id="UP000527355"/>
    </source>
</evidence>
<feature type="region of interest" description="Disordered" evidence="1">
    <location>
        <begin position="1"/>
        <end position="42"/>
    </location>
</feature>
<dbReference type="AlphaFoldDB" id="A0A7J7RH59"/>
<comment type="caution">
    <text evidence="2">The sequence shown here is derived from an EMBL/GenBank/DDBJ whole genome shotgun (WGS) entry which is preliminary data.</text>
</comment>
<accession>A0A7J7RH59</accession>
<gene>
    <name evidence="2" type="ORF">mMyoMyo1_010316</name>
</gene>
<feature type="compositionally biased region" description="Polar residues" evidence="1">
    <location>
        <begin position="10"/>
        <end position="20"/>
    </location>
</feature>
<protein>
    <submittedName>
        <fullName evidence="2">Uncharacterized protein</fullName>
    </submittedName>
</protein>